<dbReference type="InterPro" id="IPR012349">
    <property type="entry name" value="Split_barrel_FMN-bd"/>
</dbReference>
<protein>
    <submittedName>
        <fullName evidence="4">p-hydroxyphenylacetate 3-hydroxylase, reductase component</fullName>
        <ecNumber evidence="4">1.5.1.36</ecNumber>
    </submittedName>
</protein>
<evidence type="ECO:0000256" key="1">
    <source>
        <dbReference type="ARBA" id="ARBA00008898"/>
    </source>
</evidence>
<keyword evidence="2 4" id="KW-0560">Oxidoreductase</keyword>
<feature type="domain" description="Flavin reductase like" evidence="3">
    <location>
        <begin position="13"/>
        <end position="156"/>
    </location>
</feature>
<dbReference type="Gene3D" id="3.90.79.10">
    <property type="entry name" value="Nucleoside Triphosphate Pyrophosphohydrolase"/>
    <property type="match status" value="1"/>
</dbReference>
<dbReference type="EC" id="1.5.1.36" evidence="4"/>
<evidence type="ECO:0000256" key="2">
    <source>
        <dbReference type="ARBA" id="ARBA00023002"/>
    </source>
</evidence>
<dbReference type="Gene3D" id="2.30.110.10">
    <property type="entry name" value="Electron Transport, Fmn-binding Protein, Chain A"/>
    <property type="match status" value="1"/>
</dbReference>
<dbReference type="SUPFAM" id="SSF50475">
    <property type="entry name" value="FMN-binding split barrel"/>
    <property type="match status" value="1"/>
</dbReference>
<comment type="similarity">
    <text evidence="1">Belongs to the non-flavoprotein flavin reductase family.</text>
</comment>
<sequence>MDADKRRQLRDAFGAFMTGVTIVTSVDKQGRPIGFTANSFSSVSLDPALLLVSIDKRSANLEHFTQCSHFAINILAEQQKEASTIFAQKNEDRFALIDWRWSASRVPLIDNSSAWFDCSLHQVVDAGDHAILIGQVEGFESNATAGLGYYRGAYFTPYQNAQSLIGGPQVVVSALIEFEGHAVMVRQNDGGYQLPSSAVEKRSVSETLGDLLQQLGINAHPGFVYSVYDDRQKHQQHIVFLCALPTDAGSLTPQLSAAEWFDMPTLARLPIKDPALRSMLGRFVKENAVGNYGIYYGDEHSGAIKQFAG</sequence>
<dbReference type="InterPro" id="IPR002563">
    <property type="entry name" value="Flavin_Rdtase-like_dom"/>
</dbReference>
<name>A0A1C3HDL0_SERMA</name>
<reference evidence="4" key="1">
    <citation type="submission" date="2016-05" db="EMBL/GenBank/DDBJ databases">
        <authorList>
            <person name="Cock P.J.A."/>
            <person name="Cock P.J.A."/>
        </authorList>
    </citation>
    <scope>NUCLEOTIDE SEQUENCE</scope>
    <source>
        <strain evidence="4">PWN146_assembly</strain>
    </source>
</reference>
<dbReference type="SMART" id="SM00903">
    <property type="entry name" value="Flavin_Reduct"/>
    <property type="match status" value="1"/>
</dbReference>
<proteinExistence type="inferred from homology"/>
<accession>A0A1C3HDL0</accession>
<dbReference type="AlphaFoldDB" id="A0A1C3HDL0"/>
<evidence type="ECO:0000313" key="4">
    <source>
        <dbReference type="EMBL" id="SAY43143.1"/>
    </source>
</evidence>
<dbReference type="InterPro" id="IPR050268">
    <property type="entry name" value="NADH-dep_flavin_reductase"/>
</dbReference>
<dbReference type="SUPFAM" id="SSF55811">
    <property type="entry name" value="Nudix"/>
    <property type="match status" value="1"/>
</dbReference>
<evidence type="ECO:0000259" key="3">
    <source>
        <dbReference type="SMART" id="SM00903"/>
    </source>
</evidence>
<dbReference type="GO" id="GO:0042602">
    <property type="term" value="F:riboflavin reductase (NADPH) activity"/>
    <property type="evidence" value="ECO:0007669"/>
    <property type="project" value="TreeGrafter"/>
</dbReference>
<dbReference type="InterPro" id="IPR015797">
    <property type="entry name" value="NUDIX_hydrolase-like_dom_sf"/>
</dbReference>
<dbReference type="Pfam" id="PF01613">
    <property type="entry name" value="Flavin_Reduct"/>
    <property type="match status" value="1"/>
</dbReference>
<dbReference type="GO" id="GO:0036382">
    <property type="term" value="F:flavin reductase (NADH) activity"/>
    <property type="evidence" value="ECO:0007669"/>
    <property type="project" value="UniProtKB-EC"/>
</dbReference>
<dbReference type="PANTHER" id="PTHR30466">
    <property type="entry name" value="FLAVIN REDUCTASE"/>
    <property type="match status" value="1"/>
</dbReference>
<dbReference type="EMBL" id="LT575490">
    <property type="protein sequence ID" value="SAY43143.1"/>
    <property type="molecule type" value="Genomic_DNA"/>
</dbReference>
<dbReference type="PANTHER" id="PTHR30466:SF11">
    <property type="entry name" value="FLAVIN-DEPENDENT MONOOXYGENASE, REDUCTASE SUBUNIT HSAB"/>
    <property type="match status" value="1"/>
</dbReference>
<organism evidence="4">
    <name type="scientific">Serratia marcescens</name>
    <dbReference type="NCBI Taxonomy" id="615"/>
    <lineage>
        <taxon>Bacteria</taxon>
        <taxon>Pseudomonadati</taxon>
        <taxon>Pseudomonadota</taxon>
        <taxon>Gammaproteobacteria</taxon>
        <taxon>Enterobacterales</taxon>
        <taxon>Yersiniaceae</taxon>
        <taxon>Serratia</taxon>
    </lineage>
</organism>
<gene>
    <name evidence="4" type="primary">C1-hpah</name>
    <name evidence="4" type="ORF">PWN146_01834</name>
</gene>
<dbReference type="GO" id="GO:0010181">
    <property type="term" value="F:FMN binding"/>
    <property type="evidence" value="ECO:0007669"/>
    <property type="project" value="InterPro"/>
</dbReference>